<proteinExistence type="predicted"/>
<dbReference type="Pfam" id="PF05016">
    <property type="entry name" value="ParE_toxin"/>
    <property type="match status" value="1"/>
</dbReference>
<protein>
    <submittedName>
        <fullName evidence="2">Toxin ParE1/3/4</fullName>
    </submittedName>
</protein>
<evidence type="ECO:0000313" key="3">
    <source>
        <dbReference type="Proteomes" id="UP000183339"/>
    </source>
</evidence>
<evidence type="ECO:0000256" key="1">
    <source>
        <dbReference type="ARBA" id="ARBA00022649"/>
    </source>
</evidence>
<dbReference type="InterPro" id="IPR035093">
    <property type="entry name" value="RelE/ParE_toxin_dom_sf"/>
</dbReference>
<name>A0A1I0G3J8_9PROT</name>
<reference evidence="2 3" key="1">
    <citation type="submission" date="2016-10" db="EMBL/GenBank/DDBJ databases">
        <authorList>
            <person name="de Groot N.N."/>
        </authorList>
    </citation>
    <scope>NUCLEOTIDE SEQUENCE [LARGE SCALE GENOMIC DNA]</scope>
    <source>
        <strain evidence="2 3">Nl7</strain>
    </source>
</reference>
<keyword evidence="1" id="KW-1277">Toxin-antitoxin system</keyword>
<gene>
    <name evidence="2" type="ORF">SAMN05216412_11176</name>
</gene>
<dbReference type="Proteomes" id="UP000183339">
    <property type="component" value="Unassembled WGS sequence"/>
</dbReference>
<dbReference type="Gene3D" id="3.30.2310.20">
    <property type="entry name" value="RelE-like"/>
    <property type="match status" value="1"/>
</dbReference>
<sequence length="80" mass="9270">MHIARDNLHRALSYINEIPEHCSKILTFPKAFPLREELGEGIRAIPFGRYLIFYTQDSNKVRIERILSGSRLLSSDYFGS</sequence>
<evidence type="ECO:0000313" key="2">
    <source>
        <dbReference type="EMBL" id="SET65406.1"/>
    </source>
</evidence>
<dbReference type="RefSeq" id="WP_074709199.1">
    <property type="nucleotide sequence ID" value="NZ_FOHI01000011.1"/>
</dbReference>
<organism evidence="2 3">
    <name type="scientific">Nitrosospira multiformis</name>
    <dbReference type="NCBI Taxonomy" id="1231"/>
    <lineage>
        <taxon>Bacteria</taxon>
        <taxon>Pseudomonadati</taxon>
        <taxon>Pseudomonadota</taxon>
        <taxon>Betaproteobacteria</taxon>
        <taxon>Nitrosomonadales</taxon>
        <taxon>Nitrosomonadaceae</taxon>
        <taxon>Nitrosospira</taxon>
    </lineage>
</organism>
<dbReference type="EMBL" id="FOHI01000011">
    <property type="protein sequence ID" value="SET65406.1"/>
    <property type="molecule type" value="Genomic_DNA"/>
</dbReference>
<accession>A0A1I0G3J8</accession>
<dbReference type="OrthoDB" id="9798046at2"/>
<dbReference type="InterPro" id="IPR007712">
    <property type="entry name" value="RelE/ParE_toxin"/>
</dbReference>
<dbReference type="AlphaFoldDB" id="A0A1I0G3J8"/>